<proteinExistence type="inferred from homology"/>
<evidence type="ECO:0000256" key="6">
    <source>
        <dbReference type="PROSITE-ProRule" id="PRU01355"/>
    </source>
</evidence>
<evidence type="ECO:0000313" key="7">
    <source>
        <dbReference type="Proteomes" id="UP000887574"/>
    </source>
</evidence>
<evidence type="ECO:0000313" key="8">
    <source>
        <dbReference type="WBParaSite" id="jg5093"/>
    </source>
</evidence>
<sequence>MNSLNPAELEKYNQVLARINQIFTTTPLCELGSKEGTACLLKFGDLHSLLQSNQNAKDNLNWWKSWRMAAGPNLTDAYAELIESTNKAAKENGFSNGGAMWRSVFELPDVNGKPQVDIQDQMEQVYQQILPFYKQLHGYIRPRLASIYASKESGEGLTRDGPLPVHLLKSLNGESWSGHYELTRPFAEDDQKIDAEILEISTLKITQSGLCLLRFTVS</sequence>
<keyword evidence="4" id="KW-0325">Glycoprotein</keyword>
<evidence type="ECO:0000256" key="1">
    <source>
        <dbReference type="ARBA" id="ARBA00008139"/>
    </source>
</evidence>
<evidence type="ECO:0000256" key="5">
    <source>
        <dbReference type="PIRSR" id="PIRSR601548-4"/>
    </source>
</evidence>
<dbReference type="Pfam" id="PF01401">
    <property type="entry name" value="Peptidase_M2"/>
    <property type="match status" value="1"/>
</dbReference>
<protein>
    <submittedName>
        <fullName evidence="8">Angiotensin-converting enzyme</fullName>
    </submittedName>
</protein>
<keyword evidence="3 5" id="KW-1015">Disulfide bond</keyword>
<dbReference type="AlphaFoldDB" id="A0A915EEQ1"/>
<accession>A0A915EEQ1</accession>
<name>A0A915EEQ1_9BILA</name>
<comment type="caution">
    <text evidence="6">Lacks conserved residue(s) required for the propagation of feature annotation.</text>
</comment>
<evidence type="ECO:0000256" key="4">
    <source>
        <dbReference type="ARBA" id="ARBA00023180"/>
    </source>
</evidence>
<keyword evidence="7" id="KW-1185">Reference proteome</keyword>
<keyword evidence="2" id="KW-0732">Signal</keyword>
<evidence type="ECO:0000256" key="3">
    <source>
        <dbReference type="ARBA" id="ARBA00023157"/>
    </source>
</evidence>
<dbReference type="PROSITE" id="PS52011">
    <property type="entry name" value="PEPTIDASE_M2"/>
    <property type="match status" value="1"/>
</dbReference>
<comment type="similarity">
    <text evidence="1 6">Belongs to the peptidase M2 family.</text>
</comment>
<dbReference type="InterPro" id="IPR001548">
    <property type="entry name" value="Peptidase_M2"/>
</dbReference>
<dbReference type="SUPFAM" id="SSF55486">
    <property type="entry name" value="Metalloproteases ('zincins'), catalytic domain"/>
    <property type="match status" value="1"/>
</dbReference>
<dbReference type="PANTHER" id="PTHR10514">
    <property type="entry name" value="ANGIOTENSIN-CONVERTING ENZYME"/>
    <property type="match status" value="1"/>
</dbReference>
<dbReference type="PANTHER" id="PTHR10514:SF27">
    <property type="entry name" value="ANGIOTENSIN-CONVERTING ENZYME"/>
    <property type="match status" value="1"/>
</dbReference>
<dbReference type="GO" id="GO:0016020">
    <property type="term" value="C:membrane"/>
    <property type="evidence" value="ECO:0007669"/>
    <property type="project" value="InterPro"/>
</dbReference>
<evidence type="ECO:0000256" key="2">
    <source>
        <dbReference type="ARBA" id="ARBA00022729"/>
    </source>
</evidence>
<dbReference type="GO" id="GO:0008237">
    <property type="term" value="F:metallopeptidase activity"/>
    <property type="evidence" value="ECO:0007669"/>
    <property type="project" value="InterPro"/>
</dbReference>
<organism evidence="7 8">
    <name type="scientific">Ditylenchus dipsaci</name>
    <dbReference type="NCBI Taxonomy" id="166011"/>
    <lineage>
        <taxon>Eukaryota</taxon>
        <taxon>Metazoa</taxon>
        <taxon>Ecdysozoa</taxon>
        <taxon>Nematoda</taxon>
        <taxon>Chromadorea</taxon>
        <taxon>Rhabditida</taxon>
        <taxon>Tylenchina</taxon>
        <taxon>Tylenchomorpha</taxon>
        <taxon>Sphaerularioidea</taxon>
        <taxon>Anguinidae</taxon>
        <taxon>Anguininae</taxon>
        <taxon>Ditylenchus</taxon>
    </lineage>
</organism>
<feature type="disulfide bond" evidence="5">
    <location>
        <begin position="29"/>
        <end position="39"/>
    </location>
</feature>
<dbReference type="GO" id="GO:0006508">
    <property type="term" value="P:proteolysis"/>
    <property type="evidence" value="ECO:0007669"/>
    <property type="project" value="InterPro"/>
</dbReference>
<reference evidence="8" key="1">
    <citation type="submission" date="2022-11" db="UniProtKB">
        <authorList>
            <consortium name="WormBaseParasite"/>
        </authorList>
    </citation>
    <scope>IDENTIFICATION</scope>
</reference>
<dbReference type="Proteomes" id="UP000887574">
    <property type="component" value="Unplaced"/>
</dbReference>
<dbReference type="WBParaSite" id="jg5093">
    <property type="protein sequence ID" value="jg5093"/>
    <property type="gene ID" value="jg5093"/>
</dbReference>
<dbReference type="GO" id="GO:0008241">
    <property type="term" value="F:peptidyl-dipeptidase activity"/>
    <property type="evidence" value="ECO:0007669"/>
    <property type="project" value="InterPro"/>
</dbReference>